<comment type="subcellular location">
    <subcellularLocation>
        <location evidence="2">Cell membrane</location>
        <topology evidence="2">Multi-pass membrane protein</topology>
    </subcellularLocation>
</comment>
<dbReference type="SMART" id="SM00387">
    <property type="entry name" value="HATPase_c"/>
    <property type="match status" value="1"/>
</dbReference>
<dbReference type="SUPFAM" id="SSF55874">
    <property type="entry name" value="ATPase domain of HSP90 chaperone/DNA topoisomerase II/histidine kinase"/>
    <property type="match status" value="1"/>
</dbReference>
<evidence type="ECO:0000256" key="11">
    <source>
        <dbReference type="ARBA" id="ARBA00022989"/>
    </source>
</evidence>
<keyword evidence="10" id="KW-0067">ATP-binding</keyword>
<reference evidence="18" key="1">
    <citation type="submission" date="2019-08" db="EMBL/GenBank/DDBJ databases">
        <authorList>
            <person name="Zheng X."/>
        </authorList>
    </citation>
    <scope>NUCLEOTIDE SEQUENCE [LARGE SCALE GENOMIC DNA]</scope>
    <source>
        <strain evidence="18">FJAT-25496</strain>
    </source>
</reference>
<dbReference type="GO" id="GO:0005886">
    <property type="term" value="C:plasma membrane"/>
    <property type="evidence" value="ECO:0007669"/>
    <property type="project" value="UniProtKB-SubCell"/>
</dbReference>
<dbReference type="PANTHER" id="PTHR45528">
    <property type="entry name" value="SENSOR HISTIDINE KINASE CPXA"/>
    <property type="match status" value="1"/>
</dbReference>
<organism evidence="17 18">
    <name type="scientific">Cytobacillus dafuensis</name>
    <name type="common">Bacillus dafuensis</name>
    <dbReference type="NCBI Taxonomy" id="1742359"/>
    <lineage>
        <taxon>Bacteria</taxon>
        <taxon>Bacillati</taxon>
        <taxon>Bacillota</taxon>
        <taxon>Bacilli</taxon>
        <taxon>Bacillales</taxon>
        <taxon>Bacillaceae</taxon>
        <taxon>Cytobacillus</taxon>
    </lineage>
</organism>
<evidence type="ECO:0000259" key="16">
    <source>
        <dbReference type="PROSITE" id="PS50885"/>
    </source>
</evidence>
<dbReference type="Pfam" id="PF00512">
    <property type="entry name" value="HisKA"/>
    <property type="match status" value="1"/>
</dbReference>
<dbReference type="InterPro" id="IPR050398">
    <property type="entry name" value="HssS/ArlS-like"/>
</dbReference>
<evidence type="ECO:0000256" key="10">
    <source>
        <dbReference type="ARBA" id="ARBA00022840"/>
    </source>
</evidence>
<sequence length="492" mass="57025">MSIRLRLLLSYIAMIIIPILFTLIVAILVALLFRGDIKEMRDLYLPPEENVAISQKEQLTIDYYRQTKVDPERFLDQSFLHETNQKLSQFGFRLVVRKDNKLIYVPSSLKNLDKGDLQPFGANREVNQVERIGVNQFVSIKQLDFFFSDYSEGTLFFIQDASGFAEIMRSLFPTIIILLIVILVVTNGLLTYYVSRTIIRPISKLQKAVSMMKEGNLNVEIKPESQDELGQLAKGFEEMRIRLKESIDLQLSYENNRKVLIANISHDLKTPITSIIGYVEGIRDGVANSPQKMERYIKTIYTKARDLDRMIDQLFLFSKLDLQRLPFHFERIKFDHYLSDFVEELRFDVEGKNVEVNLDIDKNETYEVMGDRKHLKRVITNITDNSLKYNDKEEKKLDFHLSAMDSYILFKLEDNGPGVNEKSIPYIFDQFYRADLSRGTKKGGSGLGLSIAKRIIEEHHGSIWAENNMKAGISIFIKLKRVNENGEKIINY</sequence>
<dbReference type="GO" id="GO:0005524">
    <property type="term" value="F:ATP binding"/>
    <property type="evidence" value="ECO:0007669"/>
    <property type="project" value="UniProtKB-KW"/>
</dbReference>
<feature type="transmembrane region" description="Helical" evidence="14">
    <location>
        <begin position="12"/>
        <end position="33"/>
    </location>
</feature>
<keyword evidence="18" id="KW-1185">Reference proteome</keyword>
<dbReference type="SMART" id="SM00304">
    <property type="entry name" value="HAMP"/>
    <property type="match status" value="1"/>
</dbReference>
<dbReference type="Gene3D" id="3.30.565.10">
    <property type="entry name" value="Histidine kinase-like ATPase, C-terminal domain"/>
    <property type="match status" value="1"/>
</dbReference>
<keyword evidence="7 14" id="KW-0812">Transmembrane</keyword>
<dbReference type="EMBL" id="CP042593">
    <property type="protein sequence ID" value="QED48299.1"/>
    <property type="molecule type" value="Genomic_DNA"/>
</dbReference>
<dbReference type="AlphaFoldDB" id="A0A5B8Z9N2"/>
<dbReference type="Gene3D" id="6.10.340.10">
    <property type="match status" value="1"/>
</dbReference>
<evidence type="ECO:0000256" key="5">
    <source>
        <dbReference type="ARBA" id="ARBA00022553"/>
    </source>
</evidence>
<keyword evidence="13 14" id="KW-0472">Membrane</keyword>
<dbReference type="Pfam" id="PF02518">
    <property type="entry name" value="HATPase_c"/>
    <property type="match status" value="1"/>
</dbReference>
<dbReference type="EC" id="2.7.13.3" evidence="3"/>
<dbReference type="InterPro" id="IPR036890">
    <property type="entry name" value="HATPase_C_sf"/>
</dbReference>
<evidence type="ECO:0000313" key="17">
    <source>
        <dbReference type="EMBL" id="QED48299.1"/>
    </source>
</evidence>
<evidence type="ECO:0000256" key="8">
    <source>
        <dbReference type="ARBA" id="ARBA00022741"/>
    </source>
</evidence>
<dbReference type="GO" id="GO:0000155">
    <property type="term" value="F:phosphorelay sensor kinase activity"/>
    <property type="evidence" value="ECO:0007669"/>
    <property type="project" value="InterPro"/>
</dbReference>
<dbReference type="InterPro" id="IPR003594">
    <property type="entry name" value="HATPase_dom"/>
</dbReference>
<gene>
    <name evidence="17" type="ORF">FSZ17_14205</name>
</gene>
<evidence type="ECO:0000256" key="12">
    <source>
        <dbReference type="ARBA" id="ARBA00023012"/>
    </source>
</evidence>
<dbReference type="Proteomes" id="UP000321555">
    <property type="component" value="Chromosome"/>
</dbReference>
<evidence type="ECO:0000256" key="3">
    <source>
        <dbReference type="ARBA" id="ARBA00012438"/>
    </source>
</evidence>
<dbReference type="FunFam" id="3.30.565.10:FF:000006">
    <property type="entry name" value="Sensor histidine kinase WalK"/>
    <property type="match status" value="1"/>
</dbReference>
<evidence type="ECO:0000256" key="9">
    <source>
        <dbReference type="ARBA" id="ARBA00022777"/>
    </source>
</evidence>
<dbReference type="Gene3D" id="1.10.287.130">
    <property type="match status" value="1"/>
</dbReference>
<dbReference type="SUPFAM" id="SSF47384">
    <property type="entry name" value="Homodimeric domain of signal transducing histidine kinase"/>
    <property type="match status" value="1"/>
</dbReference>
<evidence type="ECO:0000313" key="18">
    <source>
        <dbReference type="Proteomes" id="UP000321555"/>
    </source>
</evidence>
<evidence type="ECO:0000256" key="6">
    <source>
        <dbReference type="ARBA" id="ARBA00022679"/>
    </source>
</evidence>
<keyword evidence="11 14" id="KW-1133">Transmembrane helix</keyword>
<evidence type="ECO:0000256" key="1">
    <source>
        <dbReference type="ARBA" id="ARBA00000085"/>
    </source>
</evidence>
<dbReference type="OrthoDB" id="335833at2"/>
<accession>A0A5B8Z9N2</accession>
<evidence type="ECO:0000256" key="4">
    <source>
        <dbReference type="ARBA" id="ARBA00022475"/>
    </source>
</evidence>
<evidence type="ECO:0000256" key="2">
    <source>
        <dbReference type="ARBA" id="ARBA00004651"/>
    </source>
</evidence>
<dbReference type="STRING" id="1742359.GCA_001439625_01916"/>
<keyword evidence="8" id="KW-0547">Nucleotide-binding</keyword>
<feature type="domain" description="Histidine kinase" evidence="15">
    <location>
        <begin position="263"/>
        <end position="483"/>
    </location>
</feature>
<dbReference type="SUPFAM" id="SSF158472">
    <property type="entry name" value="HAMP domain-like"/>
    <property type="match status" value="1"/>
</dbReference>
<dbReference type="PANTHER" id="PTHR45528:SF1">
    <property type="entry name" value="SENSOR HISTIDINE KINASE CPXA"/>
    <property type="match status" value="1"/>
</dbReference>
<dbReference type="FunFam" id="1.10.287.130:FF:000001">
    <property type="entry name" value="Two-component sensor histidine kinase"/>
    <property type="match status" value="1"/>
</dbReference>
<keyword evidence="6" id="KW-0808">Transferase</keyword>
<protein>
    <recommendedName>
        <fullName evidence="3">histidine kinase</fullName>
        <ecNumber evidence="3">2.7.13.3</ecNumber>
    </recommendedName>
</protein>
<keyword evidence="9 17" id="KW-0418">Kinase</keyword>
<keyword evidence="12" id="KW-0902">Two-component regulatory system</keyword>
<keyword evidence="4" id="KW-1003">Cell membrane</keyword>
<feature type="domain" description="HAMP" evidence="16">
    <location>
        <begin position="196"/>
        <end position="248"/>
    </location>
</feature>
<dbReference type="KEGG" id="bda:FSZ17_14205"/>
<proteinExistence type="predicted"/>
<comment type="catalytic activity">
    <reaction evidence="1">
        <text>ATP + protein L-histidine = ADP + protein N-phospho-L-histidine.</text>
        <dbReference type="EC" id="2.7.13.3"/>
    </reaction>
</comment>
<dbReference type="PRINTS" id="PR00344">
    <property type="entry name" value="BCTRLSENSOR"/>
</dbReference>
<dbReference type="PROSITE" id="PS50885">
    <property type="entry name" value="HAMP"/>
    <property type="match status" value="1"/>
</dbReference>
<evidence type="ECO:0000256" key="14">
    <source>
        <dbReference type="SAM" id="Phobius"/>
    </source>
</evidence>
<dbReference type="InterPro" id="IPR003660">
    <property type="entry name" value="HAMP_dom"/>
</dbReference>
<dbReference type="InterPro" id="IPR004358">
    <property type="entry name" value="Sig_transdc_His_kin-like_C"/>
</dbReference>
<dbReference type="CDD" id="cd06225">
    <property type="entry name" value="HAMP"/>
    <property type="match status" value="1"/>
</dbReference>
<name>A0A5B8Z9N2_CYTDA</name>
<evidence type="ECO:0000256" key="7">
    <source>
        <dbReference type="ARBA" id="ARBA00022692"/>
    </source>
</evidence>
<dbReference type="RefSeq" id="WP_057771151.1">
    <property type="nucleotide sequence ID" value="NZ_CP042593.1"/>
</dbReference>
<dbReference type="SMART" id="SM00388">
    <property type="entry name" value="HisKA"/>
    <property type="match status" value="1"/>
</dbReference>
<dbReference type="InterPro" id="IPR005467">
    <property type="entry name" value="His_kinase_dom"/>
</dbReference>
<keyword evidence="5" id="KW-0597">Phosphoprotein</keyword>
<dbReference type="CDD" id="cd00082">
    <property type="entry name" value="HisKA"/>
    <property type="match status" value="1"/>
</dbReference>
<evidence type="ECO:0000259" key="15">
    <source>
        <dbReference type="PROSITE" id="PS50109"/>
    </source>
</evidence>
<dbReference type="Pfam" id="PF00672">
    <property type="entry name" value="HAMP"/>
    <property type="match status" value="1"/>
</dbReference>
<dbReference type="PROSITE" id="PS50109">
    <property type="entry name" value="HIS_KIN"/>
    <property type="match status" value="1"/>
</dbReference>
<feature type="transmembrane region" description="Helical" evidence="14">
    <location>
        <begin position="171"/>
        <end position="194"/>
    </location>
</feature>
<dbReference type="InterPro" id="IPR036097">
    <property type="entry name" value="HisK_dim/P_sf"/>
</dbReference>
<dbReference type="InterPro" id="IPR003661">
    <property type="entry name" value="HisK_dim/P_dom"/>
</dbReference>
<evidence type="ECO:0000256" key="13">
    <source>
        <dbReference type="ARBA" id="ARBA00023136"/>
    </source>
</evidence>